<dbReference type="EMBL" id="JABYQV010000006">
    <property type="protein sequence ID" value="NVP31316.1"/>
    <property type="molecule type" value="Genomic_DNA"/>
</dbReference>
<sequence length="86" mass="9015">MKTFAIFAHGAAAVILPTAMPATAATIANPASTFCATMGGRSVSAKLADGGAIGLCYLPGKKIVEEWTLFRMFDGKKPAPRNNPFR</sequence>
<proteinExistence type="predicted"/>
<dbReference type="Proteomes" id="UP000557656">
    <property type="component" value="Unassembled WGS sequence"/>
</dbReference>
<evidence type="ECO:0000313" key="4">
    <source>
        <dbReference type="Proteomes" id="UP000531581"/>
    </source>
</evidence>
<keyword evidence="1" id="KW-0732">Signal</keyword>
<evidence type="ECO:0000313" key="5">
    <source>
        <dbReference type="Proteomes" id="UP000557656"/>
    </source>
</evidence>
<evidence type="ECO:0000256" key="1">
    <source>
        <dbReference type="SAM" id="SignalP"/>
    </source>
</evidence>
<keyword evidence="5" id="KW-1185">Reference proteome</keyword>
<gene>
    <name evidence="2" type="ORF">HKX05_04340</name>
    <name evidence="3" type="ORF">HLV41_09705</name>
</gene>
<evidence type="ECO:0000313" key="3">
    <source>
        <dbReference type="EMBL" id="NVP31316.1"/>
    </source>
</evidence>
<dbReference type="Proteomes" id="UP000531581">
    <property type="component" value="Unassembled WGS sequence"/>
</dbReference>
<dbReference type="InterPro" id="IPR005590">
    <property type="entry name" value="DUF333"/>
</dbReference>
<evidence type="ECO:0000313" key="2">
    <source>
        <dbReference type="EMBL" id="NNG52572.1"/>
    </source>
</evidence>
<reference evidence="4 5" key="1">
    <citation type="submission" date="2020-05" db="EMBL/GenBank/DDBJ databases">
        <title>Draft Genome Sequences of Sphingomonas sp. Isolated from the International Space Station.</title>
        <authorList>
            <person name="Bijlani S."/>
            <person name="Singh N.K."/>
            <person name="Mason C.E."/>
            <person name="Wang C.C."/>
            <person name="Venkateswaran K."/>
        </authorList>
    </citation>
    <scope>NUCLEOTIDE SEQUENCE [LARGE SCALE GENOMIC DNA]</scope>
    <source>
        <strain evidence="2 5">IIF7SW-B5</strain>
        <strain evidence="3">ISS-IIF7SWP</strain>
    </source>
</reference>
<dbReference type="AlphaFoldDB" id="A0A7Y7QVA4"/>
<dbReference type="GeneID" id="78488080"/>
<feature type="chain" id="PRO_5030520205" evidence="1">
    <location>
        <begin position="25"/>
        <end position="86"/>
    </location>
</feature>
<protein>
    <submittedName>
        <fullName evidence="3">DUF333 domain-containing protein</fullName>
    </submittedName>
</protein>
<feature type="signal peptide" evidence="1">
    <location>
        <begin position="1"/>
        <end position="24"/>
    </location>
</feature>
<dbReference type="RefSeq" id="WP_082795181.1">
    <property type="nucleotide sequence ID" value="NZ_JABEOV010000006.1"/>
</dbReference>
<organism evidence="3 4">
    <name type="scientific">Sphingomonas sanguinis</name>
    <dbReference type="NCBI Taxonomy" id="33051"/>
    <lineage>
        <taxon>Bacteria</taxon>
        <taxon>Pseudomonadati</taxon>
        <taxon>Pseudomonadota</taxon>
        <taxon>Alphaproteobacteria</taxon>
        <taxon>Sphingomonadales</taxon>
        <taxon>Sphingomonadaceae</taxon>
        <taxon>Sphingomonas</taxon>
    </lineage>
</organism>
<comment type="caution">
    <text evidence="3">The sequence shown here is derived from an EMBL/GenBank/DDBJ whole genome shotgun (WGS) entry which is preliminary data.</text>
</comment>
<name>A0A7Y7QVA4_9SPHN</name>
<accession>A0A7Y7QVA4</accession>
<dbReference type="EMBL" id="JABEOV010000006">
    <property type="protein sequence ID" value="NNG52572.1"/>
    <property type="molecule type" value="Genomic_DNA"/>
</dbReference>
<dbReference type="Pfam" id="PF03891">
    <property type="entry name" value="DUF333"/>
    <property type="match status" value="1"/>
</dbReference>